<evidence type="ECO:0000313" key="6">
    <source>
        <dbReference type="EMBL" id="NMW92503.1"/>
    </source>
</evidence>
<evidence type="ECO:0000313" key="10">
    <source>
        <dbReference type="Proteomes" id="UP000582487"/>
    </source>
</evidence>
<dbReference type="Proteomes" id="UP000255284">
    <property type="component" value="Unassembled WGS sequence"/>
</dbReference>
<dbReference type="SUPFAM" id="SSF51735">
    <property type="entry name" value="NAD(P)-binding Rossmann-fold domains"/>
    <property type="match status" value="1"/>
</dbReference>
<dbReference type="AlphaFoldDB" id="A0A2J9KRP3"/>
<comment type="caution">
    <text evidence="5">The sequence shown here is derived from an EMBL/GenBank/DDBJ whole genome shotgun (WGS) entry which is preliminary data.</text>
</comment>
<keyword evidence="2 5" id="KW-0560">Oxidoreductase</keyword>
<dbReference type="Proteomes" id="UP000582487">
    <property type="component" value="Unassembled WGS sequence"/>
</dbReference>
<evidence type="ECO:0000313" key="11">
    <source>
        <dbReference type="Proteomes" id="UP001209486"/>
    </source>
</evidence>
<dbReference type="PANTHER" id="PTHR10491:SF4">
    <property type="entry name" value="METHIONINE ADENOSYLTRANSFERASE 2 SUBUNIT BETA"/>
    <property type="match status" value="1"/>
</dbReference>
<dbReference type="InterPro" id="IPR029903">
    <property type="entry name" value="RmlD-like-bd"/>
</dbReference>
<dbReference type="EMBL" id="JABCUR010000005">
    <property type="protein sequence ID" value="NMW65311.1"/>
    <property type="molecule type" value="Genomic_DNA"/>
</dbReference>
<dbReference type="EMBL" id="JABCUV010000001">
    <property type="protein sequence ID" value="NMW92503.1"/>
    <property type="molecule type" value="Genomic_DNA"/>
</dbReference>
<dbReference type="GO" id="GO:0008831">
    <property type="term" value="F:dTDP-4-dehydrorhamnose reductase activity"/>
    <property type="evidence" value="ECO:0007669"/>
    <property type="project" value="UniProtKB-EC"/>
</dbReference>
<dbReference type="Gene3D" id="3.40.50.720">
    <property type="entry name" value="NAD(P)-binding Rossmann-like Domain"/>
    <property type="match status" value="1"/>
</dbReference>
<dbReference type="UniPathway" id="UPA00124"/>
<evidence type="ECO:0000256" key="2">
    <source>
        <dbReference type="RuleBase" id="RU364082"/>
    </source>
</evidence>
<reference evidence="4 11" key="2">
    <citation type="submission" date="2019-08" db="EMBL/GenBank/DDBJ databases">
        <title>Comparison of rpoB and gyrB Sequences from Mobiluncus Species and Development of a Multiplex PCR Method for Clinical Detection of Mobiluncus curtisii and Mobiluncus mulieris.</title>
        <authorList>
            <person name="Yang L."/>
            <person name="Shen Y."/>
            <person name="Xu G."/>
            <person name="Shu L.-B."/>
            <person name="Hu J."/>
            <person name="Zhang R."/>
            <person name="Wang Y."/>
            <person name="Zhou H.-W."/>
            <person name="Zhang X."/>
        </authorList>
    </citation>
    <scope>NUCLEOTIDE SEQUENCE [LARGE SCALE GENOMIC DNA]</scope>
    <source>
        <strain evidence="4 11">M26</strain>
    </source>
</reference>
<comment type="function">
    <text evidence="2">Catalyzes the reduction of dTDP-6-deoxy-L-lyxo-4-hexulose to yield dTDP-L-rhamnose.</text>
</comment>
<dbReference type="InterPro" id="IPR036291">
    <property type="entry name" value="NAD(P)-bd_dom_sf"/>
</dbReference>
<dbReference type="PANTHER" id="PTHR10491">
    <property type="entry name" value="DTDP-4-DEHYDRORHAMNOSE REDUCTASE"/>
    <property type="match status" value="1"/>
</dbReference>
<comment type="pathway">
    <text evidence="2">Carbohydrate biosynthesis; dTDP-L-rhamnose biosynthesis.</text>
</comment>
<reference evidence="9 10" key="3">
    <citation type="submission" date="2020-04" db="EMBL/GenBank/DDBJ databases">
        <title>Antimicrobial susceptibility and clonality of vaginal-derived multi-drug resistant Mobiluncus isolates in China.</title>
        <authorList>
            <person name="Zhang X."/>
        </authorList>
    </citation>
    <scope>NUCLEOTIDE SEQUENCE [LARGE SCALE GENOMIC DNA]</scope>
    <source>
        <strain evidence="5 9">13</strain>
        <strain evidence="6 10">7</strain>
    </source>
</reference>
<comment type="similarity">
    <text evidence="1 2">Belongs to the dTDP-4-dehydrorhamnose reductase family.</text>
</comment>
<dbReference type="EMBL" id="UGGQ01000006">
    <property type="protein sequence ID" value="STO17208.1"/>
    <property type="molecule type" value="Genomic_DNA"/>
</dbReference>
<dbReference type="Gene3D" id="3.90.25.10">
    <property type="entry name" value="UDP-galactose 4-epimerase, domain 1"/>
    <property type="match status" value="1"/>
</dbReference>
<dbReference type="EMBL" id="VSZY01000005">
    <property type="protein sequence ID" value="MCU9968697.1"/>
    <property type="molecule type" value="Genomic_DNA"/>
</dbReference>
<dbReference type="GeneID" id="61168158"/>
<dbReference type="GO" id="GO:0019305">
    <property type="term" value="P:dTDP-rhamnose biosynthetic process"/>
    <property type="evidence" value="ECO:0007669"/>
    <property type="project" value="UniProtKB-UniPathway"/>
</dbReference>
<dbReference type="Proteomes" id="UP001209486">
    <property type="component" value="Unassembled WGS sequence"/>
</dbReference>
<feature type="domain" description="RmlD-like substrate binding" evidence="3">
    <location>
        <begin position="1"/>
        <end position="274"/>
    </location>
</feature>
<proteinExistence type="inferred from homology"/>
<dbReference type="GO" id="GO:0005829">
    <property type="term" value="C:cytosol"/>
    <property type="evidence" value="ECO:0007669"/>
    <property type="project" value="TreeGrafter"/>
</dbReference>
<evidence type="ECO:0000256" key="1">
    <source>
        <dbReference type="ARBA" id="ARBA00010944"/>
    </source>
</evidence>
<dbReference type="Pfam" id="PF04321">
    <property type="entry name" value="RmlD_sub_bind"/>
    <property type="match status" value="1"/>
</dbReference>
<dbReference type="EC" id="1.1.1.133" evidence="2"/>
<evidence type="ECO:0000313" key="7">
    <source>
        <dbReference type="EMBL" id="STO17208.1"/>
    </source>
</evidence>
<evidence type="ECO:0000313" key="8">
    <source>
        <dbReference type="Proteomes" id="UP000255284"/>
    </source>
</evidence>
<dbReference type="RefSeq" id="WP_004015668.1">
    <property type="nucleotide sequence ID" value="NZ_CAMUNX010000012.1"/>
</dbReference>
<dbReference type="CDD" id="cd05254">
    <property type="entry name" value="dTDP_HR_like_SDR_e"/>
    <property type="match status" value="1"/>
</dbReference>
<dbReference type="InterPro" id="IPR005913">
    <property type="entry name" value="dTDP_dehydrorham_reduct"/>
</dbReference>
<evidence type="ECO:0000259" key="3">
    <source>
        <dbReference type="Pfam" id="PF04321"/>
    </source>
</evidence>
<organism evidence="5 9">
    <name type="scientific">Mobiluncus mulieris</name>
    <dbReference type="NCBI Taxonomy" id="2052"/>
    <lineage>
        <taxon>Bacteria</taxon>
        <taxon>Bacillati</taxon>
        <taxon>Actinomycetota</taxon>
        <taxon>Actinomycetes</taxon>
        <taxon>Actinomycetales</taxon>
        <taxon>Actinomycetaceae</taxon>
        <taxon>Mobiluncus</taxon>
    </lineage>
</organism>
<gene>
    <name evidence="5" type="primary">rfbD</name>
    <name evidence="7" type="synonym">rmlD</name>
    <name evidence="4" type="ORF">FYZ43_04615</name>
    <name evidence="6" type="ORF">HHJ74_02065</name>
    <name evidence="5" type="ORF">HHJ78_07170</name>
    <name evidence="7" type="ORF">NCTC11819_01793</name>
</gene>
<dbReference type="Proteomes" id="UP000578252">
    <property type="component" value="Unassembled WGS sequence"/>
</dbReference>
<keyword evidence="2" id="KW-0521">NADP</keyword>
<reference evidence="7 8" key="1">
    <citation type="submission" date="2018-06" db="EMBL/GenBank/DDBJ databases">
        <authorList>
            <consortium name="Pathogen Informatics"/>
            <person name="Doyle S."/>
        </authorList>
    </citation>
    <scope>NUCLEOTIDE SEQUENCE [LARGE SCALE GENOMIC DNA]</scope>
    <source>
        <strain evidence="7 8">NCTC11819</strain>
    </source>
</reference>
<accession>A0A2J9KRP3</accession>
<evidence type="ECO:0000313" key="9">
    <source>
        <dbReference type="Proteomes" id="UP000578252"/>
    </source>
</evidence>
<evidence type="ECO:0000313" key="4">
    <source>
        <dbReference type="EMBL" id="MCU9968697.1"/>
    </source>
</evidence>
<dbReference type="NCBIfam" id="TIGR01214">
    <property type="entry name" value="rmlD"/>
    <property type="match status" value="1"/>
</dbReference>
<evidence type="ECO:0000313" key="5">
    <source>
        <dbReference type="EMBL" id="NMW65311.1"/>
    </source>
</evidence>
<name>A0A2J9KRP3_9ACTO</name>
<sequence length="286" mass="31440">MRWIVLGAKGMLGQDVVELLQSKNQEVQSLDRPQVDLTLFDSLRSQVRDADVVVNCAAFTAVDAAEEQERQAFDVNAKAVQYLAVQCREIGARLVHVSTDYVFDEPADRDTPCPEDALPAPAGAYGRTKLAGEWALQAQGKDYLIVRTAWLYGAKGNCFPKTMARLAGEHDRLTVVADQFGQPTWTRDLTDLIWRLVEAKAPTGIYHGTSSGKTSWYGFTQEIVRSLGRNPAMVVPVATADFPRPAPRPAFSVLGHRALEAIGVAPIGQWDSRWKVAAGEVLADFR</sequence>
<protein>
    <recommendedName>
        <fullName evidence="2">dTDP-4-dehydrorhamnose reductase</fullName>
        <ecNumber evidence="2">1.1.1.133</ecNumber>
    </recommendedName>
</protein>